<dbReference type="AlphaFoldDB" id="A0A8B6DBG2"/>
<proteinExistence type="predicted"/>
<dbReference type="GO" id="GO:0005615">
    <property type="term" value="C:extracellular space"/>
    <property type="evidence" value="ECO:0007669"/>
    <property type="project" value="TreeGrafter"/>
</dbReference>
<dbReference type="OrthoDB" id="6129185at2759"/>
<evidence type="ECO:0000313" key="2">
    <source>
        <dbReference type="EMBL" id="VDI17831.1"/>
    </source>
</evidence>
<keyword evidence="3" id="KW-1185">Reference proteome</keyword>
<dbReference type="SMART" id="SM00186">
    <property type="entry name" value="FBG"/>
    <property type="match status" value="1"/>
</dbReference>
<accession>A0A8B6DBG2</accession>
<dbReference type="Proteomes" id="UP000596742">
    <property type="component" value="Unassembled WGS sequence"/>
</dbReference>
<evidence type="ECO:0000259" key="1">
    <source>
        <dbReference type="PROSITE" id="PS51406"/>
    </source>
</evidence>
<comment type="caution">
    <text evidence="2">The sequence shown here is derived from an EMBL/GenBank/DDBJ whole genome shotgun (WGS) entry which is preliminary data.</text>
</comment>
<dbReference type="PROSITE" id="PS51406">
    <property type="entry name" value="FIBRINOGEN_C_2"/>
    <property type="match status" value="1"/>
</dbReference>
<organism evidence="2 3">
    <name type="scientific">Mytilus galloprovincialis</name>
    <name type="common">Mediterranean mussel</name>
    <dbReference type="NCBI Taxonomy" id="29158"/>
    <lineage>
        <taxon>Eukaryota</taxon>
        <taxon>Metazoa</taxon>
        <taxon>Spiralia</taxon>
        <taxon>Lophotrochozoa</taxon>
        <taxon>Mollusca</taxon>
        <taxon>Bivalvia</taxon>
        <taxon>Autobranchia</taxon>
        <taxon>Pteriomorphia</taxon>
        <taxon>Mytilida</taxon>
        <taxon>Mytiloidea</taxon>
        <taxon>Mytilidae</taxon>
        <taxon>Mytilinae</taxon>
        <taxon>Mytilus</taxon>
    </lineage>
</organism>
<dbReference type="EMBL" id="UYJE01003262">
    <property type="protein sequence ID" value="VDI17831.1"/>
    <property type="molecule type" value="Genomic_DNA"/>
</dbReference>
<dbReference type="InterPro" id="IPR036056">
    <property type="entry name" value="Fibrinogen-like_C"/>
</dbReference>
<evidence type="ECO:0000313" key="3">
    <source>
        <dbReference type="Proteomes" id="UP000596742"/>
    </source>
</evidence>
<dbReference type="PANTHER" id="PTHR19143">
    <property type="entry name" value="FIBRINOGEN/TENASCIN/ANGIOPOEITIN"/>
    <property type="match status" value="1"/>
</dbReference>
<sequence length="225" mass="26347">MMQELQDICIHSNPHQTVKELKKDTQNILEDIEAYKDVVKFNTKLRKEIKWIIEESKGERETQRIFDLLKQDTKGICSPIAKYKDCTELKKKTKKKLNDGVYKIYPWGDNPVQAYCDMTTDGGGWTVMLKRYSGSVGFKRTWKECENGFGDINGDFWFGDYLKSHNGMKFTTEDQDNDTFKTNCADYNTGSWWYFHCSTCDLSRTDKKPYWGSVISKPVMMIRKI</sequence>
<dbReference type="Pfam" id="PF00147">
    <property type="entry name" value="Fibrinogen_C"/>
    <property type="match status" value="1"/>
</dbReference>
<protein>
    <recommendedName>
        <fullName evidence="1">Fibrinogen C-terminal domain-containing protein</fullName>
    </recommendedName>
</protein>
<dbReference type="InterPro" id="IPR014716">
    <property type="entry name" value="Fibrinogen_a/b/g_C_1"/>
</dbReference>
<feature type="domain" description="Fibrinogen C-terminal" evidence="1">
    <location>
        <begin position="77"/>
        <end position="159"/>
    </location>
</feature>
<gene>
    <name evidence="2" type="ORF">MGAL_10B012498</name>
</gene>
<reference evidence="2" key="1">
    <citation type="submission" date="2018-11" db="EMBL/GenBank/DDBJ databases">
        <authorList>
            <person name="Alioto T."/>
            <person name="Alioto T."/>
        </authorList>
    </citation>
    <scope>NUCLEOTIDE SEQUENCE</scope>
</reference>
<dbReference type="Gene3D" id="3.90.215.10">
    <property type="entry name" value="Gamma Fibrinogen, chain A, domain 1"/>
    <property type="match status" value="1"/>
</dbReference>
<dbReference type="Gene3D" id="4.10.530.10">
    <property type="entry name" value="Gamma-fibrinogen Carboxyl Terminal Fragment, domain 2"/>
    <property type="match status" value="1"/>
</dbReference>
<name>A0A8B6DBG2_MYTGA</name>
<dbReference type="NCBIfam" id="NF040941">
    <property type="entry name" value="GGGWT_bact"/>
    <property type="match status" value="1"/>
</dbReference>
<dbReference type="InterPro" id="IPR050373">
    <property type="entry name" value="Fibrinogen_C-term_domain"/>
</dbReference>
<dbReference type="SUPFAM" id="SSF56496">
    <property type="entry name" value="Fibrinogen C-terminal domain-like"/>
    <property type="match status" value="1"/>
</dbReference>
<dbReference type="InterPro" id="IPR002181">
    <property type="entry name" value="Fibrinogen_a/b/g_C_dom"/>
</dbReference>